<dbReference type="PANTHER" id="PTHR23339">
    <property type="entry name" value="TYROSINE SPECIFIC PROTEIN PHOSPHATASE AND DUAL SPECIFICITY PROTEIN PHOSPHATASE"/>
    <property type="match status" value="1"/>
</dbReference>
<dbReference type="CDD" id="cd14499">
    <property type="entry name" value="CDC14_C"/>
    <property type="match status" value="1"/>
</dbReference>
<keyword evidence="13" id="KW-0131">Cell cycle</keyword>
<dbReference type="AlphaFoldDB" id="A0A553RLS9"/>
<evidence type="ECO:0000256" key="6">
    <source>
        <dbReference type="ARBA" id="ARBA00022553"/>
    </source>
</evidence>
<evidence type="ECO:0000256" key="1">
    <source>
        <dbReference type="ARBA" id="ARBA00004123"/>
    </source>
</evidence>
<evidence type="ECO:0000256" key="15">
    <source>
        <dbReference type="ARBA" id="ARBA00047761"/>
    </source>
</evidence>
<keyword evidence="10" id="KW-0206">Cytoskeleton</keyword>
<comment type="catalytic activity">
    <reaction evidence="15">
        <text>O-phospho-L-seryl-[protein] + H2O = L-seryl-[protein] + phosphate</text>
        <dbReference type="Rhea" id="RHEA:20629"/>
        <dbReference type="Rhea" id="RHEA-COMP:9863"/>
        <dbReference type="Rhea" id="RHEA-COMP:11604"/>
        <dbReference type="ChEBI" id="CHEBI:15377"/>
        <dbReference type="ChEBI" id="CHEBI:29999"/>
        <dbReference type="ChEBI" id="CHEBI:43474"/>
        <dbReference type="ChEBI" id="CHEBI:83421"/>
        <dbReference type="EC" id="3.1.3.16"/>
    </reaction>
</comment>
<evidence type="ECO:0000313" key="19">
    <source>
        <dbReference type="EMBL" id="TRZ03137.1"/>
    </source>
</evidence>
<dbReference type="InterPro" id="IPR000387">
    <property type="entry name" value="Tyr_Pase_dom"/>
</dbReference>
<feature type="domain" description="Tyrosine specific protein phosphatases" evidence="18">
    <location>
        <begin position="271"/>
        <end position="337"/>
    </location>
</feature>
<dbReference type="GO" id="GO:0004722">
    <property type="term" value="F:protein serine/threonine phosphatase activity"/>
    <property type="evidence" value="ECO:0007669"/>
    <property type="project" value="UniProtKB-EC"/>
</dbReference>
<dbReference type="GO" id="GO:0000922">
    <property type="term" value="C:spindle pole"/>
    <property type="evidence" value="ECO:0007669"/>
    <property type="project" value="UniProtKB-SubCell"/>
</dbReference>
<dbReference type="STRING" id="623744.A0A553RLS9"/>
<evidence type="ECO:0000256" key="4">
    <source>
        <dbReference type="ARBA" id="ARBA00007315"/>
    </source>
</evidence>
<dbReference type="EMBL" id="SRMA01015356">
    <property type="protein sequence ID" value="TRZ03137.1"/>
    <property type="molecule type" value="Genomic_DNA"/>
</dbReference>
<dbReference type="InterPro" id="IPR000340">
    <property type="entry name" value="Dual-sp_phosphatase_cat-dom"/>
</dbReference>
<keyword evidence="8" id="KW-0378">Hydrolase</keyword>
<dbReference type="GO" id="GO:0005634">
    <property type="term" value="C:nucleus"/>
    <property type="evidence" value="ECO:0007669"/>
    <property type="project" value="UniProtKB-SubCell"/>
</dbReference>
<keyword evidence="20" id="KW-1185">Reference proteome</keyword>
<accession>A0A553RLS9</accession>
<dbReference type="SMART" id="SM00195">
    <property type="entry name" value="DSPc"/>
    <property type="match status" value="1"/>
</dbReference>
<dbReference type="InterPro" id="IPR050561">
    <property type="entry name" value="PTP"/>
</dbReference>
<comment type="subcellular location">
    <subcellularLocation>
        <location evidence="14">Cell projection</location>
        <location evidence="14">Kinocilium</location>
    </subcellularLocation>
    <subcellularLocation>
        <location evidence="2">Cytoplasm</location>
        <location evidence="2">Cytoskeleton</location>
        <location evidence="2">Microtubule organizing center</location>
        <location evidence="2">Centrosome</location>
    </subcellularLocation>
    <subcellularLocation>
        <location evidence="3">Cytoplasm</location>
        <location evidence="3">Cytoskeleton</location>
        <location evidence="3">Spindle pole</location>
    </subcellularLocation>
    <subcellularLocation>
        <location evidence="1">Nucleus</location>
    </subcellularLocation>
</comment>
<evidence type="ECO:0000256" key="10">
    <source>
        <dbReference type="ARBA" id="ARBA00023212"/>
    </source>
</evidence>
<dbReference type="Gene3D" id="3.90.190.10">
    <property type="entry name" value="Protein tyrosine phosphatase superfamily"/>
    <property type="match status" value="2"/>
</dbReference>
<dbReference type="InterPro" id="IPR044506">
    <property type="entry name" value="CDC14_C"/>
</dbReference>
<dbReference type="PROSITE" id="PS50054">
    <property type="entry name" value="TYR_PHOSPHATASE_DUAL"/>
    <property type="match status" value="1"/>
</dbReference>
<evidence type="ECO:0000256" key="8">
    <source>
        <dbReference type="ARBA" id="ARBA00022801"/>
    </source>
</evidence>
<keyword evidence="6" id="KW-0597">Phosphoprotein</keyword>
<protein>
    <recommendedName>
        <fullName evidence="21">Protein-tyrosine-phosphatase</fullName>
    </recommendedName>
</protein>
<evidence type="ECO:0008006" key="21">
    <source>
        <dbReference type="Google" id="ProtNLM"/>
    </source>
</evidence>
<dbReference type="GO" id="GO:0007605">
    <property type="term" value="P:sensory perception of sound"/>
    <property type="evidence" value="ECO:0007669"/>
    <property type="project" value="UniProtKB-ARBA"/>
</dbReference>
<evidence type="ECO:0000256" key="7">
    <source>
        <dbReference type="ARBA" id="ARBA00022618"/>
    </source>
</evidence>
<dbReference type="Proteomes" id="UP000316079">
    <property type="component" value="Unassembled WGS sequence"/>
</dbReference>
<evidence type="ECO:0000256" key="12">
    <source>
        <dbReference type="ARBA" id="ARBA00023273"/>
    </source>
</evidence>
<comment type="similarity">
    <text evidence="4">Belongs to the protein-tyrosine phosphatase family. Non-receptor class CDC14 subfamily.</text>
</comment>
<keyword evidence="5" id="KW-0963">Cytoplasm</keyword>
<evidence type="ECO:0000256" key="2">
    <source>
        <dbReference type="ARBA" id="ARBA00004300"/>
    </source>
</evidence>
<evidence type="ECO:0000313" key="20">
    <source>
        <dbReference type="Proteomes" id="UP000316079"/>
    </source>
</evidence>
<dbReference type="FunFam" id="3.90.190.10:FF:000032">
    <property type="entry name" value="dual specificity protein phosphatase CDC14A isoform X1"/>
    <property type="match status" value="1"/>
</dbReference>
<keyword evidence="12" id="KW-0966">Cell projection</keyword>
<dbReference type="InterPro" id="IPR029021">
    <property type="entry name" value="Prot-tyrosine_phosphatase-like"/>
</dbReference>
<evidence type="ECO:0000256" key="13">
    <source>
        <dbReference type="ARBA" id="ARBA00023306"/>
    </source>
</evidence>
<comment type="catalytic activity">
    <reaction evidence="16">
        <text>O-phospho-L-threonyl-[protein] + H2O = L-threonyl-[protein] + phosphate</text>
        <dbReference type="Rhea" id="RHEA:47004"/>
        <dbReference type="Rhea" id="RHEA-COMP:11060"/>
        <dbReference type="Rhea" id="RHEA-COMP:11605"/>
        <dbReference type="ChEBI" id="CHEBI:15377"/>
        <dbReference type="ChEBI" id="CHEBI:30013"/>
        <dbReference type="ChEBI" id="CHEBI:43474"/>
        <dbReference type="ChEBI" id="CHEBI:61977"/>
        <dbReference type="EC" id="3.1.3.16"/>
    </reaction>
</comment>
<evidence type="ECO:0000256" key="16">
    <source>
        <dbReference type="ARBA" id="ARBA00048336"/>
    </source>
</evidence>
<dbReference type="Pfam" id="PF14671">
    <property type="entry name" value="DSPn"/>
    <property type="match status" value="1"/>
</dbReference>
<sequence length="456" mass="52388">MKRKRERRTESRKRLCSSGNVYSGDTFLQITDQLYFALLHQKVKSSPDRHCFCIDEELSYENFYADFGPLNLAMLYRFCCKLKKKLKSCAHAKKKIVFYTCGDRKKQANAAYLIGSFAVIHLQKTPEEAYNLLVSQKTLYLPFRDASFGACMYNLNILDCLRAVQKALEFGWLNFKQFDLEEYEHYERAENGDFNWIVPGKFLAFSSPHPKSKIENGYPLHAPEAYFPYFQKHSVSTIVRLNKKLYEAKRFTEQGFTHHDLFFLDGSTPNDSILDRFLQICEGAQGVIAVHCKAGLGRTGTLIGCYLMKHFRLTAAEAIAWIRICRPGSVIGPQQNYVHEKQWSLWSEGDLFRQRVVDQENGSSKTKTVSGILTGVEEISINGSIRRDSLRKTSKSDSIRRKYNLQQVNVKVAETKEEEELGLLLGLTAPLVTPSLNPELLFCADEIPLVYSWDYY</sequence>
<evidence type="ECO:0000259" key="18">
    <source>
        <dbReference type="PROSITE" id="PS50056"/>
    </source>
</evidence>
<dbReference type="FunFam" id="3.90.190.10:FF:000006">
    <property type="entry name" value="Dual specificity protein phosphatase CDC14B"/>
    <property type="match status" value="1"/>
</dbReference>
<keyword evidence="9" id="KW-0904">Protein phosphatase</keyword>
<reference evidence="19 20" key="1">
    <citation type="journal article" date="2019" name="Sci. Data">
        <title>Hybrid genome assembly and annotation of Danionella translucida.</title>
        <authorList>
            <person name="Kadobianskyi M."/>
            <person name="Schulze L."/>
            <person name="Schuelke M."/>
            <person name="Judkewitz B."/>
        </authorList>
    </citation>
    <scope>NUCLEOTIDE SEQUENCE [LARGE SCALE GENOMIC DNA]</scope>
    <source>
        <strain evidence="19 20">Bolton</strain>
    </source>
</reference>
<dbReference type="InterPro" id="IPR016130">
    <property type="entry name" value="Tyr_Pase_AS"/>
</dbReference>
<organism evidence="19 20">
    <name type="scientific">Danionella cerebrum</name>
    <dbReference type="NCBI Taxonomy" id="2873325"/>
    <lineage>
        <taxon>Eukaryota</taxon>
        <taxon>Metazoa</taxon>
        <taxon>Chordata</taxon>
        <taxon>Craniata</taxon>
        <taxon>Vertebrata</taxon>
        <taxon>Euteleostomi</taxon>
        <taxon>Actinopterygii</taxon>
        <taxon>Neopterygii</taxon>
        <taxon>Teleostei</taxon>
        <taxon>Ostariophysi</taxon>
        <taxon>Cypriniformes</taxon>
        <taxon>Danionidae</taxon>
        <taxon>Danioninae</taxon>
        <taxon>Danionella</taxon>
    </lineage>
</organism>
<dbReference type="GO" id="GO:0060091">
    <property type="term" value="C:kinocilium"/>
    <property type="evidence" value="ECO:0007669"/>
    <property type="project" value="UniProtKB-SubCell"/>
</dbReference>
<evidence type="ECO:0000256" key="9">
    <source>
        <dbReference type="ARBA" id="ARBA00022912"/>
    </source>
</evidence>
<feature type="domain" description="Tyrosine-protein phosphatase" evidence="17">
    <location>
        <begin position="193"/>
        <end position="350"/>
    </location>
</feature>
<dbReference type="GO" id="GO:0005813">
    <property type="term" value="C:centrosome"/>
    <property type="evidence" value="ECO:0007669"/>
    <property type="project" value="UniProtKB-SubCell"/>
</dbReference>
<gene>
    <name evidence="19" type="ORF">DNTS_014534</name>
</gene>
<name>A0A553RLS9_9TELE</name>
<dbReference type="OrthoDB" id="266663at2759"/>
<dbReference type="InterPro" id="IPR029260">
    <property type="entry name" value="DSPn"/>
</dbReference>
<evidence type="ECO:0000256" key="14">
    <source>
        <dbReference type="ARBA" id="ARBA00037822"/>
    </source>
</evidence>
<evidence type="ECO:0000256" key="3">
    <source>
        <dbReference type="ARBA" id="ARBA00004647"/>
    </source>
</evidence>
<evidence type="ECO:0000256" key="5">
    <source>
        <dbReference type="ARBA" id="ARBA00022490"/>
    </source>
</evidence>
<proteinExistence type="inferred from homology"/>
<evidence type="ECO:0000259" key="17">
    <source>
        <dbReference type="PROSITE" id="PS50054"/>
    </source>
</evidence>
<keyword evidence="11" id="KW-0539">Nucleus</keyword>
<dbReference type="Pfam" id="PF00782">
    <property type="entry name" value="DSPc"/>
    <property type="match status" value="1"/>
</dbReference>
<evidence type="ECO:0000256" key="11">
    <source>
        <dbReference type="ARBA" id="ARBA00023242"/>
    </source>
</evidence>
<dbReference type="CDD" id="cd17657">
    <property type="entry name" value="CDC14_N"/>
    <property type="match status" value="1"/>
</dbReference>
<comment type="caution">
    <text evidence="19">The sequence shown here is derived from an EMBL/GenBank/DDBJ whole genome shotgun (WGS) entry which is preliminary data.</text>
</comment>
<keyword evidence="7" id="KW-0132">Cell division</keyword>
<dbReference type="PROSITE" id="PS00383">
    <property type="entry name" value="TYR_PHOSPHATASE_1"/>
    <property type="match status" value="1"/>
</dbReference>
<dbReference type="InterPro" id="IPR020422">
    <property type="entry name" value="TYR_PHOSPHATASE_DUAL_dom"/>
</dbReference>
<dbReference type="GO" id="GO:0051301">
    <property type="term" value="P:cell division"/>
    <property type="evidence" value="ECO:0007669"/>
    <property type="project" value="UniProtKB-KW"/>
</dbReference>
<dbReference type="SUPFAM" id="SSF52799">
    <property type="entry name" value="(Phosphotyrosine protein) phosphatases II"/>
    <property type="match status" value="2"/>
</dbReference>
<dbReference type="PROSITE" id="PS50056">
    <property type="entry name" value="TYR_PHOSPHATASE_2"/>
    <property type="match status" value="1"/>
</dbReference>